<dbReference type="GO" id="GO:0046872">
    <property type="term" value="F:metal ion binding"/>
    <property type="evidence" value="ECO:0007669"/>
    <property type="project" value="UniProtKB-KW"/>
</dbReference>
<name>A0A1H2FKL7_9GAMM</name>
<evidence type="ECO:0000256" key="8">
    <source>
        <dbReference type="SAM" id="Phobius"/>
    </source>
</evidence>
<keyword evidence="5 8" id="KW-1133">Transmembrane helix</keyword>
<keyword evidence="7" id="KW-0460">Magnesium</keyword>
<feature type="transmembrane region" description="Helical" evidence="8">
    <location>
        <begin position="76"/>
        <end position="93"/>
    </location>
</feature>
<dbReference type="AlphaFoldDB" id="A0A1H2FKL7"/>
<dbReference type="Proteomes" id="UP000243924">
    <property type="component" value="Chromosome I"/>
</dbReference>
<dbReference type="GO" id="GO:0009103">
    <property type="term" value="P:lipopolysaccharide biosynthetic process"/>
    <property type="evidence" value="ECO:0007669"/>
    <property type="project" value="TreeGrafter"/>
</dbReference>
<keyword evidence="6 8" id="KW-0472">Membrane</keyword>
<organism evidence="9 10">
    <name type="scientific">Halopseudomonas salegens</name>
    <dbReference type="NCBI Taxonomy" id="1434072"/>
    <lineage>
        <taxon>Bacteria</taxon>
        <taxon>Pseudomonadati</taxon>
        <taxon>Pseudomonadota</taxon>
        <taxon>Gammaproteobacteria</taxon>
        <taxon>Pseudomonadales</taxon>
        <taxon>Pseudomonadaceae</taxon>
        <taxon>Halopseudomonas</taxon>
    </lineage>
</organism>
<feature type="transmembrane region" description="Helical" evidence="8">
    <location>
        <begin position="176"/>
        <end position="203"/>
    </location>
</feature>
<evidence type="ECO:0000256" key="1">
    <source>
        <dbReference type="ARBA" id="ARBA00004651"/>
    </source>
</evidence>
<evidence type="ECO:0000256" key="3">
    <source>
        <dbReference type="ARBA" id="ARBA00022679"/>
    </source>
</evidence>
<dbReference type="PANTHER" id="PTHR22926">
    <property type="entry name" value="PHOSPHO-N-ACETYLMURAMOYL-PENTAPEPTIDE-TRANSFERASE"/>
    <property type="match status" value="1"/>
</dbReference>
<evidence type="ECO:0000256" key="4">
    <source>
        <dbReference type="ARBA" id="ARBA00022692"/>
    </source>
</evidence>
<feature type="transmembrane region" description="Helical" evidence="8">
    <location>
        <begin position="105"/>
        <end position="129"/>
    </location>
</feature>
<evidence type="ECO:0000256" key="2">
    <source>
        <dbReference type="ARBA" id="ARBA00022475"/>
    </source>
</evidence>
<feature type="transmembrane region" description="Helical" evidence="8">
    <location>
        <begin position="289"/>
        <end position="307"/>
    </location>
</feature>
<evidence type="ECO:0000256" key="7">
    <source>
        <dbReference type="PIRSR" id="PIRSR600715-1"/>
    </source>
</evidence>
<proteinExistence type="predicted"/>
<keyword evidence="2" id="KW-1003">Cell membrane</keyword>
<dbReference type="CDD" id="cd06854">
    <property type="entry name" value="GT_WbpL_WbcO_like"/>
    <property type="match status" value="1"/>
</dbReference>
<dbReference type="GO" id="GO:0016780">
    <property type="term" value="F:phosphotransferase activity, for other substituted phosphate groups"/>
    <property type="evidence" value="ECO:0007669"/>
    <property type="project" value="InterPro"/>
</dbReference>
<dbReference type="STRING" id="1434072.SAMN05216210_1631"/>
<comment type="cofactor">
    <cofactor evidence="7">
        <name>Mg(2+)</name>
        <dbReference type="ChEBI" id="CHEBI:18420"/>
    </cofactor>
</comment>
<feature type="transmembrane region" description="Helical" evidence="8">
    <location>
        <begin position="313"/>
        <end position="335"/>
    </location>
</feature>
<accession>A0A1H2FKL7</accession>
<feature type="transmembrane region" description="Helical" evidence="8">
    <location>
        <begin position="239"/>
        <end position="258"/>
    </location>
</feature>
<dbReference type="GO" id="GO:0005886">
    <property type="term" value="C:plasma membrane"/>
    <property type="evidence" value="ECO:0007669"/>
    <property type="project" value="UniProtKB-SubCell"/>
</dbReference>
<dbReference type="InterPro" id="IPR000715">
    <property type="entry name" value="Glycosyl_transferase_4"/>
</dbReference>
<feature type="transmembrane region" description="Helical" evidence="8">
    <location>
        <begin position="50"/>
        <end position="69"/>
    </location>
</feature>
<protein>
    <submittedName>
        <fullName evidence="9">Fuc2NAc and GlcNAc transferase</fullName>
    </submittedName>
</protein>
<dbReference type="RefSeq" id="WP_331457080.1">
    <property type="nucleotide sequence ID" value="NZ_LT629787.1"/>
</dbReference>
<keyword evidence="3 9" id="KW-0808">Transferase</keyword>
<evidence type="ECO:0000313" key="10">
    <source>
        <dbReference type="Proteomes" id="UP000243924"/>
    </source>
</evidence>
<gene>
    <name evidence="9" type="ORF">SAMN05216210_1631</name>
</gene>
<feature type="transmembrane region" description="Helical" evidence="8">
    <location>
        <begin position="215"/>
        <end position="233"/>
    </location>
</feature>
<dbReference type="PANTHER" id="PTHR22926:SF3">
    <property type="entry name" value="UNDECAPRENYL-PHOSPHATE ALPHA-N-ACETYLGLUCOSAMINYL 1-PHOSPHATE TRANSFERASE"/>
    <property type="match status" value="1"/>
</dbReference>
<keyword evidence="4 8" id="KW-0812">Transmembrane</keyword>
<feature type="binding site" evidence="7">
    <location>
        <position position="154"/>
    </location>
    <ligand>
        <name>Mg(2+)</name>
        <dbReference type="ChEBI" id="CHEBI:18420"/>
    </ligand>
</feature>
<reference evidence="10" key="1">
    <citation type="submission" date="2016-10" db="EMBL/GenBank/DDBJ databases">
        <authorList>
            <person name="Varghese N."/>
            <person name="Submissions S."/>
        </authorList>
    </citation>
    <scope>NUCLEOTIDE SEQUENCE [LARGE SCALE GENOMIC DNA]</scope>
    <source>
        <strain evidence="10">CECT 8338</strain>
    </source>
</reference>
<evidence type="ECO:0000313" key="9">
    <source>
        <dbReference type="EMBL" id="SDU07907.1"/>
    </source>
</evidence>
<dbReference type="GO" id="GO:0044038">
    <property type="term" value="P:cell wall macromolecule biosynthetic process"/>
    <property type="evidence" value="ECO:0007669"/>
    <property type="project" value="TreeGrafter"/>
</dbReference>
<dbReference type="EMBL" id="LT629787">
    <property type="protein sequence ID" value="SDU07907.1"/>
    <property type="molecule type" value="Genomic_DNA"/>
</dbReference>
<sequence>MRMTVTLVLALLLVLLSWGLTAGVCRWALQRQLLDVPNARSSHRLPTPRGGGLAFVLPLVLCLPLLFLLALVEARLALALGPAGALVAVMGYVDDTGHVAARWRLLGHFVAAAWALLCLGELPPLVLFGFELGQSLIGWLLATLLLVWLLNLFNFMDGIDGIAGLEAVSVTLAMAVIYWTVGFAGNAVLLLLSAMAVLGFLFCNWPPARIFMGDVGSGFLGLWLAVLALHGGLLSVELFWAWLVMLGVFMVDASVTLLRRLMRGEKVYHAHRRHAYQFASRRWHSHARVTVAVGLLNVVWLFPWAWVAAAGHLPGLIVLLLAWLPLMGLALVLGAGRAEKLDAAQ</sequence>
<dbReference type="GO" id="GO:0071555">
    <property type="term" value="P:cell wall organization"/>
    <property type="evidence" value="ECO:0007669"/>
    <property type="project" value="TreeGrafter"/>
</dbReference>
<feature type="binding site" evidence="7">
    <location>
        <position position="214"/>
    </location>
    <ligand>
        <name>Mg(2+)</name>
        <dbReference type="ChEBI" id="CHEBI:18420"/>
    </ligand>
</feature>
<comment type="subcellular location">
    <subcellularLocation>
        <location evidence="1">Cell membrane</location>
        <topology evidence="1">Multi-pass membrane protein</topology>
    </subcellularLocation>
</comment>
<evidence type="ECO:0000256" key="5">
    <source>
        <dbReference type="ARBA" id="ARBA00022989"/>
    </source>
</evidence>
<feature type="transmembrane region" description="Helical" evidence="8">
    <location>
        <begin position="136"/>
        <end position="156"/>
    </location>
</feature>
<dbReference type="Pfam" id="PF00953">
    <property type="entry name" value="Glycos_transf_4"/>
    <property type="match status" value="1"/>
</dbReference>
<evidence type="ECO:0000256" key="6">
    <source>
        <dbReference type="ARBA" id="ARBA00023136"/>
    </source>
</evidence>
<keyword evidence="10" id="KW-1185">Reference proteome</keyword>
<keyword evidence="7" id="KW-0479">Metal-binding</keyword>